<dbReference type="Pfam" id="PF02348">
    <property type="entry name" value="CTP_transf_3"/>
    <property type="match status" value="1"/>
</dbReference>
<organism evidence="1 2">
    <name type="scientific">Shewanella japonica</name>
    <dbReference type="NCBI Taxonomy" id="93973"/>
    <lineage>
        <taxon>Bacteria</taxon>
        <taxon>Pseudomonadati</taxon>
        <taxon>Pseudomonadota</taxon>
        <taxon>Gammaproteobacteria</taxon>
        <taxon>Alteromonadales</taxon>
        <taxon>Shewanellaceae</taxon>
        <taxon>Shewanella</taxon>
    </lineage>
</organism>
<dbReference type="NCBIfam" id="TIGR03584">
    <property type="entry name" value="PseF"/>
    <property type="match status" value="1"/>
</dbReference>
<keyword evidence="2" id="KW-1185">Reference proteome</keyword>
<protein>
    <submittedName>
        <fullName evidence="1">Pseudaminic acid CMP-transferase</fullName>
    </submittedName>
</protein>
<dbReference type="Proteomes" id="UP000191820">
    <property type="component" value="Chromosome"/>
</dbReference>
<dbReference type="RefSeq" id="WP_080916274.1">
    <property type="nucleotide sequence ID" value="NZ_CP020472.1"/>
</dbReference>
<dbReference type="PANTHER" id="PTHR21485">
    <property type="entry name" value="HAD SUPERFAMILY MEMBERS CMAS AND KDSC"/>
    <property type="match status" value="1"/>
</dbReference>
<dbReference type="Gene3D" id="3.90.550.10">
    <property type="entry name" value="Spore Coat Polysaccharide Biosynthesis Protein SpsA, Chain A"/>
    <property type="match status" value="1"/>
</dbReference>
<name>A0ABN4YQY1_9GAMM</name>
<dbReference type="SUPFAM" id="SSF53448">
    <property type="entry name" value="Nucleotide-diphospho-sugar transferases"/>
    <property type="match status" value="1"/>
</dbReference>
<evidence type="ECO:0000313" key="1">
    <source>
        <dbReference type="EMBL" id="ARD23262.1"/>
    </source>
</evidence>
<dbReference type="CDD" id="cd02513">
    <property type="entry name" value="CMP-NeuAc_Synthase"/>
    <property type="match status" value="1"/>
</dbReference>
<reference evidence="1 2" key="1">
    <citation type="submission" date="2017-03" db="EMBL/GenBank/DDBJ databases">
        <title>Genome sequencing of Shewanella japonica KCTC 22435.</title>
        <authorList>
            <person name="Kim K.M."/>
        </authorList>
    </citation>
    <scope>NUCLEOTIDE SEQUENCE [LARGE SCALE GENOMIC DNA]</scope>
    <source>
        <strain evidence="1 2">KCTC 22435</strain>
    </source>
</reference>
<sequence>MRIAIIPARGGSKRIPKKNIRSFCGKPIIARSIEAAIESELFDHVIVSTDCQEIVKIAKDYGAEVPFVRPAELSNDVATTRVVVNHTINWVNDNLGDVEHACCLYATAPFVTAKAIKQSFAQLIEVGTDFCFTVTSFASPIQRALFMNDAGHVEMFTPHQLQTRSQDLVEAYHDAGQFYWGKAEAFLRGDIMYSNHATPFIVPRYQVQDIDTEEDWVFAERIFLAGRM</sequence>
<dbReference type="InterPro" id="IPR050793">
    <property type="entry name" value="CMP-NeuNAc_synthase"/>
</dbReference>
<dbReference type="EMBL" id="CP020472">
    <property type="protein sequence ID" value="ARD23262.1"/>
    <property type="molecule type" value="Genomic_DNA"/>
</dbReference>
<evidence type="ECO:0000313" key="2">
    <source>
        <dbReference type="Proteomes" id="UP000191820"/>
    </source>
</evidence>
<dbReference type="InterPro" id="IPR029044">
    <property type="entry name" value="Nucleotide-diphossugar_trans"/>
</dbReference>
<dbReference type="InterPro" id="IPR003329">
    <property type="entry name" value="Cytidylyl_trans"/>
</dbReference>
<proteinExistence type="predicted"/>
<accession>A0ABN4YQY1</accession>
<dbReference type="InterPro" id="IPR020039">
    <property type="entry name" value="PseF"/>
</dbReference>
<dbReference type="PANTHER" id="PTHR21485:SF6">
    <property type="entry name" value="N-ACYLNEURAMINATE CYTIDYLYLTRANSFERASE-RELATED"/>
    <property type="match status" value="1"/>
</dbReference>
<gene>
    <name evidence="1" type="ORF">SJ2017_2985</name>
</gene>